<feature type="compositionally biased region" description="Pro residues" evidence="8">
    <location>
        <begin position="130"/>
        <end position="140"/>
    </location>
</feature>
<dbReference type="GO" id="GO:0004383">
    <property type="term" value="F:guanylate cyclase activity"/>
    <property type="evidence" value="ECO:0007669"/>
    <property type="project" value="TreeGrafter"/>
</dbReference>
<reference evidence="10" key="1">
    <citation type="journal article" date="2020" name="bioRxiv">
        <title>Comparative genomics of Chlamydomonas.</title>
        <authorList>
            <person name="Craig R.J."/>
            <person name="Hasan A.R."/>
            <person name="Ness R.W."/>
            <person name="Keightley P.D."/>
        </authorList>
    </citation>
    <scope>NUCLEOTIDE SEQUENCE</scope>
    <source>
        <strain evidence="10">SAG 7.73</strain>
    </source>
</reference>
<dbReference type="Gene3D" id="3.30.70.1230">
    <property type="entry name" value="Nucleotide cyclase"/>
    <property type="match status" value="1"/>
</dbReference>
<feature type="region of interest" description="Disordered" evidence="8">
    <location>
        <begin position="1078"/>
        <end position="1101"/>
    </location>
</feature>
<evidence type="ECO:0000313" key="11">
    <source>
        <dbReference type="Proteomes" id="UP000650467"/>
    </source>
</evidence>
<feature type="compositionally biased region" description="Gly residues" evidence="8">
    <location>
        <begin position="1078"/>
        <end position="1087"/>
    </location>
</feature>
<comment type="caution">
    <text evidence="10">The sequence shown here is derived from an EMBL/GenBank/DDBJ whole genome shotgun (WGS) entry which is preliminary data.</text>
</comment>
<accession>A0A835SWB5</accession>
<gene>
    <name evidence="10" type="ORF">HXX76_008012</name>
</gene>
<dbReference type="PROSITE" id="PS50125">
    <property type="entry name" value="GUANYLATE_CYCLASE_2"/>
    <property type="match status" value="1"/>
</dbReference>
<evidence type="ECO:0000259" key="9">
    <source>
        <dbReference type="PROSITE" id="PS50125"/>
    </source>
</evidence>
<sequence>MPAAITVFTFRGAPISQNPASVLYFGDRGCRGDAAAATGHYCAAPLLPPQPAAAAHQQTAALDMLISGGAAGMGSGVSLLQQVFVFEPEKLERMLAELLREGGSGFWKGVVRVPVSLAPLAGFSSNHAPQVPPPPPPPPGASALAAASGDDDVEERLQQLDRPGLGQVAAVRQFAPSDRRTSSSASGSGSEGGSGEPGSQSVGQTSASSTRDSCAPLPLFERSLTPSLMTRSTLTVSRFSSSGPLTHGTSSQMSAYSGSARQAAAAALCGVGPSTSSNHANGHGSAANALGPPAAASSNSSFSAAAAAAADATAGAQAAAGAGQRHIAAGRSLRQSLSIKQANAALVQQQPEGPAGRCIEPVTGAASAPQAAADTNPADPATAAAAAAPAPHDALPLHLEAANQSVVTQSCIVLDGAAFGSRAPDPFASRTHNATTAAGGGGAAESGALPGGYPVAPPNKRGSVTGAFTCYLPGTNRAWGAQQAPVGATRRLDAIANDTGAPAGAEGADDAGGPVRPFVDARAATEGGMTATMARGMRGPYSGSIPKAEEAAVGRRQSPAPVAHGGACGGGAVSGVLTGASHAMSATGQSTTALRRSMTLLPNNTSALGNSTANPLATSTFGLLLSGYDGRPGSGGGPALPPAATPAAALAALYSGTLAAAGSPAAAGSGPAAYWKNKSFSTSAFPRAVSGEIHHVAAPAMAWPADRSDATSAAAAAATAAMAAGAMPADAAAAAAGPGRALSYAGVDIQAPSMMGEQWERPPQRPATATHIKPAPVVAARTLLSRSSSERQGLPRRAPASCSAAFGSARQLQQGQMLSPVGQACTAPSYPSSAAVAAAVMGSRCEQQPQQQPHQQHHHQQQQYLRAATSTGFHLLGTASPRQQSQQPQQHLYHSQQFTSRAIAFASSLRNAPAVAHAMSSHNSGTISAAANAVTPSAAAQAMGNAGGVDAIGSGGGAVGSGGFLLCTDRTDSSLEPSAALMTSKSQTAATSGGVGSRVSLGGGSLATPAGARASTAPIVPGLRALSRHAILAAAAGAPGGMNVVSPTGAAAERPRNSQSTHSHLKRVCEMAAGVAGGGGGGGGGTPGTATSSSALGASAEDDAKLTSNAAGLLDSHVSPSEALAASAGSSAAACHRAHPPAHPRSGLIAPAAVRPNSGELSPFRLGSDASMSIFSTSAAMTAHESNRPEGAHEPGVAAVASAALAPADDVDALRGEAALRPGYATGTHLGRAQPQSQQAGLFGADLDAAMAAALFSGAGGEEAYHEVWATRSVDPVTNVPVIVLAQHDVSAKVMAERHLANVMEAEHRLLEQLFPKHILTHITEEWTQEAERAAAGLAAPGDGAGSPAGGAKKAGAAGGPNRNLRWRPVVKDCNALATWHPEVTLLFADIRGFTPMCKEVSPRAVMTMLNDLFSRFDAMLDDFGVFKVETIGDCYFIAGGLMHEGADGMAAVRDGNTKADPLHANKVFMFAKAMLAAAREVKMPSTGEPVQIRIGISSGPVVSGVVGTRMPRFCLFGDTVNTTSRMESTGVPGAIHASETTFQLLPSEAWEPTGGIEVKGKGTMATYLWHPEF</sequence>
<dbReference type="GO" id="GO:0004016">
    <property type="term" value="F:adenylate cyclase activity"/>
    <property type="evidence" value="ECO:0007669"/>
    <property type="project" value="TreeGrafter"/>
</dbReference>
<keyword evidence="2" id="KW-0812">Transmembrane</keyword>
<feature type="region of interest" description="Disordered" evidence="8">
    <location>
        <begin position="366"/>
        <end position="389"/>
    </location>
</feature>
<dbReference type="PROSITE" id="PS00452">
    <property type="entry name" value="GUANYLATE_CYCLASE_1"/>
    <property type="match status" value="1"/>
</dbReference>
<organism evidence="10 11">
    <name type="scientific">Chlamydomonas incerta</name>
    <dbReference type="NCBI Taxonomy" id="51695"/>
    <lineage>
        <taxon>Eukaryota</taxon>
        <taxon>Viridiplantae</taxon>
        <taxon>Chlorophyta</taxon>
        <taxon>core chlorophytes</taxon>
        <taxon>Chlorophyceae</taxon>
        <taxon>CS clade</taxon>
        <taxon>Chlamydomonadales</taxon>
        <taxon>Chlamydomonadaceae</taxon>
        <taxon>Chlamydomonas</taxon>
    </lineage>
</organism>
<comment type="similarity">
    <text evidence="7">Belongs to the adenylyl cyclase class-4/guanylyl cyclase family.</text>
</comment>
<evidence type="ECO:0000256" key="6">
    <source>
        <dbReference type="ARBA" id="ARBA00023239"/>
    </source>
</evidence>
<evidence type="ECO:0000256" key="8">
    <source>
        <dbReference type="SAM" id="MobiDB-lite"/>
    </source>
</evidence>
<dbReference type="InterPro" id="IPR001054">
    <property type="entry name" value="A/G_cyclase"/>
</dbReference>
<feature type="domain" description="Guanylate cyclase" evidence="9">
    <location>
        <begin position="1385"/>
        <end position="1528"/>
    </location>
</feature>
<dbReference type="OrthoDB" id="10591364at2759"/>
<feature type="region of interest" description="Disordered" evidence="8">
    <location>
        <begin position="173"/>
        <end position="218"/>
    </location>
</feature>
<dbReference type="PANTHER" id="PTHR11920:SF335">
    <property type="entry name" value="GUANYLATE CYCLASE"/>
    <property type="match status" value="1"/>
</dbReference>
<dbReference type="InterPro" id="IPR018297">
    <property type="entry name" value="A/G_cyclase_CS"/>
</dbReference>
<dbReference type="InterPro" id="IPR029787">
    <property type="entry name" value="Nucleotide_cyclase"/>
</dbReference>
<dbReference type="PANTHER" id="PTHR11920">
    <property type="entry name" value="GUANYLYL CYCLASE"/>
    <property type="match status" value="1"/>
</dbReference>
<proteinExistence type="inferred from homology"/>
<dbReference type="InterPro" id="IPR050401">
    <property type="entry name" value="Cyclic_nucleotide_synthase"/>
</dbReference>
<feature type="region of interest" description="Disordered" evidence="8">
    <location>
        <begin position="126"/>
        <end position="154"/>
    </location>
</feature>
<evidence type="ECO:0000256" key="2">
    <source>
        <dbReference type="ARBA" id="ARBA00022692"/>
    </source>
</evidence>
<evidence type="ECO:0000256" key="4">
    <source>
        <dbReference type="ARBA" id="ARBA00022989"/>
    </source>
</evidence>
<dbReference type="CDD" id="cd07302">
    <property type="entry name" value="CHD"/>
    <property type="match status" value="1"/>
</dbReference>
<dbReference type="GO" id="GO:0035556">
    <property type="term" value="P:intracellular signal transduction"/>
    <property type="evidence" value="ECO:0007669"/>
    <property type="project" value="InterPro"/>
</dbReference>
<evidence type="ECO:0000256" key="7">
    <source>
        <dbReference type="RuleBase" id="RU000405"/>
    </source>
</evidence>
<feature type="compositionally biased region" description="Low complexity" evidence="8">
    <location>
        <begin position="1088"/>
        <end position="1099"/>
    </location>
</feature>
<dbReference type="Proteomes" id="UP000650467">
    <property type="component" value="Unassembled WGS sequence"/>
</dbReference>
<feature type="region of interest" description="Disordered" evidence="8">
    <location>
        <begin position="844"/>
        <end position="866"/>
    </location>
</feature>
<dbReference type="GO" id="GO:0000166">
    <property type="term" value="F:nucleotide binding"/>
    <property type="evidence" value="ECO:0007669"/>
    <property type="project" value="UniProtKB-KW"/>
</dbReference>
<comment type="subcellular location">
    <subcellularLocation>
        <location evidence="1">Membrane</location>
    </subcellularLocation>
</comment>
<keyword evidence="3" id="KW-0547">Nucleotide-binding</keyword>
<dbReference type="GO" id="GO:0005886">
    <property type="term" value="C:plasma membrane"/>
    <property type="evidence" value="ECO:0007669"/>
    <property type="project" value="TreeGrafter"/>
</dbReference>
<keyword evidence="6 7" id="KW-0456">Lyase</keyword>
<keyword evidence="5" id="KW-0472">Membrane</keyword>
<evidence type="ECO:0000256" key="3">
    <source>
        <dbReference type="ARBA" id="ARBA00022741"/>
    </source>
</evidence>
<evidence type="ECO:0000313" key="10">
    <source>
        <dbReference type="EMBL" id="KAG2434288.1"/>
    </source>
</evidence>
<dbReference type="SUPFAM" id="SSF55073">
    <property type="entry name" value="Nucleotide cyclase"/>
    <property type="match status" value="1"/>
</dbReference>
<name>A0A835SWB5_CHLIN</name>
<keyword evidence="4" id="KW-1133">Transmembrane helix</keyword>
<dbReference type="GO" id="GO:0007168">
    <property type="term" value="P:receptor guanylyl cyclase signaling pathway"/>
    <property type="evidence" value="ECO:0007669"/>
    <property type="project" value="TreeGrafter"/>
</dbReference>
<dbReference type="EMBL" id="JAEHOC010000017">
    <property type="protein sequence ID" value="KAG2434288.1"/>
    <property type="molecule type" value="Genomic_DNA"/>
</dbReference>
<protein>
    <recommendedName>
        <fullName evidence="9">Guanylate cyclase domain-containing protein</fullName>
    </recommendedName>
</protein>
<dbReference type="SMART" id="SM00044">
    <property type="entry name" value="CYCc"/>
    <property type="match status" value="1"/>
</dbReference>
<dbReference type="Pfam" id="PF00211">
    <property type="entry name" value="Guanylate_cyc"/>
    <property type="match status" value="1"/>
</dbReference>
<evidence type="ECO:0000256" key="5">
    <source>
        <dbReference type="ARBA" id="ARBA00023136"/>
    </source>
</evidence>
<feature type="region of interest" description="Disordered" evidence="8">
    <location>
        <begin position="1339"/>
        <end position="1360"/>
    </location>
</feature>
<keyword evidence="11" id="KW-1185">Reference proteome</keyword>
<dbReference type="GO" id="GO:0001653">
    <property type="term" value="F:peptide receptor activity"/>
    <property type="evidence" value="ECO:0007669"/>
    <property type="project" value="TreeGrafter"/>
</dbReference>
<evidence type="ECO:0000256" key="1">
    <source>
        <dbReference type="ARBA" id="ARBA00004370"/>
    </source>
</evidence>